<protein>
    <submittedName>
        <fullName evidence="1">Uncharacterized protein</fullName>
    </submittedName>
</protein>
<reference evidence="1" key="1">
    <citation type="submission" date="2020-03" db="EMBL/GenBank/DDBJ databases">
        <title>The deep terrestrial virosphere.</title>
        <authorList>
            <person name="Holmfeldt K."/>
            <person name="Nilsson E."/>
            <person name="Simone D."/>
            <person name="Lopez-Fernandez M."/>
            <person name="Wu X."/>
            <person name="de Brujin I."/>
            <person name="Lundin D."/>
            <person name="Andersson A."/>
            <person name="Bertilsson S."/>
            <person name="Dopson M."/>
        </authorList>
    </citation>
    <scope>NUCLEOTIDE SEQUENCE</scope>
    <source>
        <strain evidence="1">TM448A05251</strain>
    </source>
</reference>
<dbReference type="AlphaFoldDB" id="A0A6H2A4C1"/>
<name>A0A6H2A4C1_9ZZZZ</name>
<accession>A0A6H2A4C1</accession>
<dbReference type="EMBL" id="MT144516">
    <property type="protein sequence ID" value="QJA54549.1"/>
    <property type="molecule type" value="Genomic_DNA"/>
</dbReference>
<gene>
    <name evidence="1" type="ORF">TM448A05251_0009</name>
</gene>
<evidence type="ECO:0000313" key="1">
    <source>
        <dbReference type="EMBL" id="QJA54549.1"/>
    </source>
</evidence>
<organism evidence="1">
    <name type="scientific">viral metagenome</name>
    <dbReference type="NCBI Taxonomy" id="1070528"/>
    <lineage>
        <taxon>unclassified sequences</taxon>
        <taxon>metagenomes</taxon>
        <taxon>organismal metagenomes</taxon>
    </lineage>
</organism>
<sequence>MIEYDIIEGDTLQEAFDKGFRKYNCLPLSLKEVWTLRKSKIIPNVWCDSSTVSFEGEFRQGTVEEFKDLKKFYEMGGRVPFAGHDYYHGLSGYNSIDLNGRFVWKKEKKSGGLPFGYLGDMGEHCDICHSLGYDCMGDRWCCKQLIKLHEAKEKKKSSGFPSGNIHHPEYKNGYNDGYAEGVQDRVRDAFGGL</sequence>
<proteinExistence type="predicted"/>